<keyword evidence="4" id="KW-1185">Reference proteome</keyword>
<feature type="signal peptide" evidence="2">
    <location>
        <begin position="1"/>
        <end position="20"/>
    </location>
</feature>
<reference evidence="3" key="2">
    <citation type="submission" date="2021-04" db="EMBL/GenBank/DDBJ databases">
        <authorList>
            <person name="Podell S."/>
        </authorList>
    </citation>
    <scope>NUCLEOTIDE SEQUENCE</scope>
    <source>
        <strain evidence="3">Hildebrandi</strain>
    </source>
</reference>
<evidence type="ECO:0000256" key="1">
    <source>
        <dbReference type="SAM" id="MobiDB-lite"/>
    </source>
</evidence>
<dbReference type="Proteomes" id="UP000693970">
    <property type="component" value="Unassembled WGS sequence"/>
</dbReference>
<keyword evidence="2" id="KW-0732">Signal</keyword>
<evidence type="ECO:0000313" key="3">
    <source>
        <dbReference type="EMBL" id="KAG7370367.1"/>
    </source>
</evidence>
<dbReference type="EMBL" id="JAGRRH010000005">
    <property type="protein sequence ID" value="KAG7370367.1"/>
    <property type="molecule type" value="Genomic_DNA"/>
</dbReference>
<gene>
    <name evidence="3" type="ORF">IV203_028113</name>
</gene>
<dbReference type="AlphaFoldDB" id="A0A9K3LXY0"/>
<feature type="chain" id="PRO_5039922362" evidence="2">
    <location>
        <begin position="21"/>
        <end position="198"/>
    </location>
</feature>
<evidence type="ECO:0000256" key="2">
    <source>
        <dbReference type="SAM" id="SignalP"/>
    </source>
</evidence>
<feature type="region of interest" description="Disordered" evidence="1">
    <location>
        <begin position="29"/>
        <end position="71"/>
    </location>
</feature>
<comment type="caution">
    <text evidence="3">The sequence shown here is derived from an EMBL/GenBank/DDBJ whole genome shotgun (WGS) entry which is preliminary data.</text>
</comment>
<sequence>MVSFFRFIVTVSVFAISANAALVDEDHRTLGKSVPNPIGKGSKMKESSKSTKAPKGTKSPKMNGGKKGDPCGPTPLCRIDFVSETGMQMIASADAAAAAATEHVDARGAPIPIPIPIFGDTCNPCGPNGFMTNPGGILIDLALPDIPGLDLPDAIEVSCGCANVLGNLPVFDEESCAFLVDAVASAEVCACVPMPMMT</sequence>
<accession>A0A9K3LXY0</accession>
<organism evidence="3 4">
    <name type="scientific">Nitzschia inconspicua</name>
    <dbReference type="NCBI Taxonomy" id="303405"/>
    <lineage>
        <taxon>Eukaryota</taxon>
        <taxon>Sar</taxon>
        <taxon>Stramenopiles</taxon>
        <taxon>Ochrophyta</taxon>
        <taxon>Bacillariophyta</taxon>
        <taxon>Bacillariophyceae</taxon>
        <taxon>Bacillariophycidae</taxon>
        <taxon>Bacillariales</taxon>
        <taxon>Bacillariaceae</taxon>
        <taxon>Nitzschia</taxon>
    </lineage>
</organism>
<name>A0A9K3LXY0_9STRA</name>
<reference evidence="3" key="1">
    <citation type="journal article" date="2021" name="Sci. Rep.">
        <title>Diploid genomic architecture of Nitzschia inconspicua, an elite biomass production diatom.</title>
        <authorList>
            <person name="Oliver A."/>
            <person name="Podell S."/>
            <person name="Pinowska A."/>
            <person name="Traller J.C."/>
            <person name="Smith S.R."/>
            <person name="McClure R."/>
            <person name="Beliaev A."/>
            <person name="Bohutskyi P."/>
            <person name="Hill E.A."/>
            <person name="Rabines A."/>
            <person name="Zheng H."/>
            <person name="Allen L.Z."/>
            <person name="Kuo A."/>
            <person name="Grigoriev I.V."/>
            <person name="Allen A.E."/>
            <person name="Hazlebeck D."/>
            <person name="Allen E.E."/>
        </authorList>
    </citation>
    <scope>NUCLEOTIDE SEQUENCE</scope>
    <source>
        <strain evidence="3">Hildebrandi</strain>
    </source>
</reference>
<proteinExistence type="predicted"/>
<evidence type="ECO:0000313" key="4">
    <source>
        <dbReference type="Proteomes" id="UP000693970"/>
    </source>
</evidence>
<protein>
    <submittedName>
        <fullName evidence="3">Uncharacterized protein</fullName>
    </submittedName>
</protein>